<feature type="transmembrane region" description="Helical" evidence="1">
    <location>
        <begin position="168"/>
        <end position="189"/>
    </location>
</feature>
<reference evidence="2" key="1">
    <citation type="journal article" date="2020" name="mSystems">
        <title>Genome- and Community-Level Interaction Insights into Carbon Utilization and Element Cycling Functions of Hydrothermarchaeota in Hydrothermal Sediment.</title>
        <authorList>
            <person name="Zhou Z."/>
            <person name="Liu Y."/>
            <person name="Xu W."/>
            <person name="Pan J."/>
            <person name="Luo Z.H."/>
            <person name="Li M."/>
        </authorList>
    </citation>
    <scope>NUCLEOTIDE SEQUENCE [LARGE SCALE GENOMIC DNA]</scope>
    <source>
        <strain evidence="2">SpSt-16</strain>
    </source>
</reference>
<protein>
    <submittedName>
        <fullName evidence="2">Uncharacterized protein</fullName>
    </submittedName>
</protein>
<organism evidence="2">
    <name type="scientific">Ignisphaera aggregans</name>
    <dbReference type="NCBI Taxonomy" id="334771"/>
    <lineage>
        <taxon>Archaea</taxon>
        <taxon>Thermoproteota</taxon>
        <taxon>Thermoprotei</taxon>
        <taxon>Desulfurococcales</taxon>
        <taxon>Desulfurococcaceae</taxon>
        <taxon>Ignisphaera</taxon>
    </lineage>
</organism>
<feature type="transmembrane region" description="Helical" evidence="1">
    <location>
        <begin position="109"/>
        <end position="131"/>
    </location>
</feature>
<sequence>MSAIWYSKDLISVSRFMELVLGLIQDVDLLLALVVLVFVESIRVVLIGADNVIVFEAAMLFVYSWCIEIPFLYLVILYIGIKIARMLVTKPRKAIRCPFVTPKSSSGGRIGSGIGLVMVAIGLSALFHAIMARLLTINLLSMIIYVLLSLLVLFKLTRSGVALRLLPCILLVSLPPFGVISVVSGLSLVSKGEHVA</sequence>
<keyword evidence="1" id="KW-0812">Transmembrane</keyword>
<dbReference type="EMBL" id="DSGT01000012">
    <property type="protein sequence ID" value="HEW53441.1"/>
    <property type="molecule type" value="Genomic_DNA"/>
</dbReference>
<accession>A0A7C2Z9C8</accession>
<name>A0A7C2Z9C8_9CREN</name>
<feature type="transmembrane region" description="Helical" evidence="1">
    <location>
        <begin position="137"/>
        <end position="156"/>
    </location>
</feature>
<keyword evidence="1" id="KW-0472">Membrane</keyword>
<feature type="transmembrane region" description="Helical" evidence="1">
    <location>
        <begin position="20"/>
        <end position="39"/>
    </location>
</feature>
<evidence type="ECO:0000313" key="2">
    <source>
        <dbReference type="EMBL" id="HEW53441.1"/>
    </source>
</evidence>
<evidence type="ECO:0000256" key="1">
    <source>
        <dbReference type="SAM" id="Phobius"/>
    </source>
</evidence>
<comment type="caution">
    <text evidence="2">The sequence shown here is derived from an EMBL/GenBank/DDBJ whole genome shotgun (WGS) entry which is preliminary data.</text>
</comment>
<proteinExistence type="predicted"/>
<dbReference type="AlphaFoldDB" id="A0A7C2Z9C8"/>
<gene>
    <name evidence="2" type="ORF">ENO77_04710</name>
</gene>
<keyword evidence="1" id="KW-1133">Transmembrane helix</keyword>